<accession>A0ABX0LQ53</accession>
<reference evidence="4 5" key="1">
    <citation type="submission" date="2019-09" db="EMBL/GenBank/DDBJ databases">
        <title>Taxonomy of Antarctic Massilia spp.: description of Massilia rubra sp. nov., Massilia aquatica sp. nov., Massilia mucilaginosa sp. nov., Massilia frigida sp. nov. isolated from streams, lakes and regoliths.</title>
        <authorList>
            <person name="Holochova P."/>
            <person name="Sedlacek I."/>
            <person name="Kralova S."/>
            <person name="Maslanova I."/>
            <person name="Busse H.-J."/>
            <person name="Stankova E."/>
            <person name="Vrbovska V."/>
            <person name="Kovarovic V."/>
            <person name="Bartak M."/>
            <person name="Svec P."/>
            <person name="Pantucek R."/>
        </authorList>
    </citation>
    <scope>NUCLEOTIDE SEQUENCE [LARGE SCALE GENOMIC DNA]</scope>
    <source>
        <strain evidence="4 5">CCM 8692</strain>
    </source>
</reference>
<keyword evidence="1" id="KW-0808">Transferase</keyword>
<feature type="domain" description="N-acetyltransferase" evidence="3">
    <location>
        <begin position="2"/>
        <end position="156"/>
    </location>
</feature>
<dbReference type="SUPFAM" id="SSF55729">
    <property type="entry name" value="Acyl-CoA N-acyltransferases (Nat)"/>
    <property type="match status" value="1"/>
</dbReference>
<keyword evidence="5" id="KW-1185">Reference proteome</keyword>
<organism evidence="4 5">
    <name type="scientific">Massilia rubra</name>
    <dbReference type="NCBI Taxonomy" id="2607910"/>
    <lineage>
        <taxon>Bacteria</taxon>
        <taxon>Pseudomonadati</taxon>
        <taxon>Pseudomonadota</taxon>
        <taxon>Betaproteobacteria</taxon>
        <taxon>Burkholderiales</taxon>
        <taxon>Oxalobacteraceae</taxon>
        <taxon>Telluria group</taxon>
        <taxon>Massilia</taxon>
    </lineage>
</organism>
<dbReference type="InterPro" id="IPR016181">
    <property type="entry name" value="Acyl_CoA_acyltransferase"/>
</dbReference>
<name>A0ABX0LQ53_9BURK</name>
<evidence type="ECO:0000313" key="4">
    <source>
        <dbReference type="EMBL" id="NHZ37001.1"/>
    </source>
</evidence>
<dbReference type="Pfam" id="PF00583">
    <property type="entry name" value="Acetyltransf_1"/>
    <property type="match status" value="1"/>
</dbReference>
<dbReference type="Proteomes" id="UP000785613">
    <property type="component" value="Unassembled WGS sequence"/>
</dbReference>
<evidence type="ECO:0000313" key="5">
    <source>
        <dbReference type="Proteomes" id="UP000785613"/>
    </source>
</evidence>
<comment type="caution">
    <text evidence="4">The sequence shown here is derived from an EMBL/GenBank/DDBJ whole genome shotgun (WGS) entry which is preliminary data.</text>
</comment>
<dbReference type="Gene3D" id="3.40.630.30">
    <property type="match status" value="1"/>
</dbReference>
<proteinExistence type="predicted"/>
<dbReference type="EMBL" id="VUYU01000023">
    <property type="protein sequence ID" value="NHZ37001.1"/>
    <property type="molecule type" value="Genomic_DNA"/>
</dbReference>
<dbReference type="RefSeq" id="WP_167229435.1">
    <property type="nucleotide sequence ID" value="NZ_VUYU01000023.1"/>
</dbReference>
<dbReference type="PROSITE" id="PS51186">
    <property type="entry name" value="GNAT"/>
    <property type="match status" value="1"/>
</dbReference>
<dbReference type="PANTHER" id="PTHR43877">
    <property type="entry name" value="AMINOALKYLPHOSPHONATE N-ACETYLTRANSFERASE-RELATED-RELATED"/>
    <property type="match status" value="1"/>
</dbReference>
<keyword evidence="2" id="KW-0012">Acyltransferase</keyword>
<gene>
    <name evidence="4" type="ORF">F0185_25880</name>
</gene>
<dbReference type="InterPro" id="IPR050832">
    <property type="entry name" value="Bact_Acetyltransf"/>
</dbReference>
<evidence type="ECO:0000256" key="2">
    <source>
        <dbReference type="ARBA" id="ARBA00023315"/>
    </source>
</evidence>
<dbReference type="InterPro" id="IPR000182">
    <property type="entry name" value="GNAT_dom"/>
</dbReference>
<dbReference type="PANTHER" id="PTHR43877:SF2">
    <property type="entry name" value="AMINOALKYLPHOSPHONATE N-ACETYLTRANSFERASE-RELATED"/>
    <property type="match status" value="1"/>
</dbReference>
<dbReference type="CDD" id="cd04301">
    <property type="entry name" value="NAT_SF"/>
    <property type="match status" value="1"/>
</dbReference>
<protein>
    <submittedName>
        <fullName evidence="4">GNAT family N-acetyltransferase</fullName>
    </submittedName>
</protein>
<sequence length="159" mass="16564">MPALRAAELADIDAMWALRTRAIRHGCRDHYAPEVIGPWSAAPAPLSYPWLVGSGGAVIAHEQGAMLGYAILDVSTGEVDAVFVDPAAGGRGIGKALLAALERMAIERGCTRLHLSASLNAVAFYRAAGFVELGNAVYAHPSGVALDCVEMEKHLSGAG</sequence>
<evidence type="ECO:0000259" key="3">
    <source>
        <dbReference type="PROSITE" id="PS51186"/>
    </source>
</evidence>
<evidence type="ECO:0000256" key="1">
    <source>
        <dbReference type="ARBA" id="ARBA00022679"/>
    </source>
</evidence>